<dbReference type="PANTHER" id="PTHR33867:SF1">
    <property type="entry name" value="RIBOSOME MATURATION FACTOR RIMP"/>
    <property type="match status" value="1"/>
</dbReference>
<dbReference type="InterPro" id="IPR003728">
    <property type="entry name" value="Ribosome_maturation_RimP"/>
</dbReference>
<dbReference type="InterPro" id="IPR028998">
    <property type="entry name" value="RimP_C"/>
</dbReference>
<comment type="similarity">
    <text evidence="3">Belongs to the RimP family.</text>
</comment>
<comment type="subcellular location">
    <subcellularLocation>
        <location evidence="3">Cytoplasm</location>
    </subcellularLocation>
</comment>
<protein>
    <recommendedName>
        <fullName evidence="3">Ribosome maturation factor RimP</fullName>
    </recommendedName>
</protein>
<gene>
    <name evidence="3 6" type="primary">rimP</name>
    <name evidence="6" type="ORF">D3871_11810</name>
</gene>
<dbReference type="CDD" id="cd01734">
    <property type="entry name" value="YlxS_C"/>
    <property type="match status" value="1"/>
</dbReference>
<keyword evidence="2 3" id="KW-0690">Ribosome biogenesis</keyword>
<keyword evidence="7" id="KW-1185">Reference proteome</keyword>
<feature type="domain" description="Ribosome maturation factor RimP N-terminal" evidence="4">
    <location>
        <begin position="6"/>
        <end position="79"/>
    </location>
</feature>
<evidence type="ECO:0000256" key="3">
    <source>
        <dbReference type="HAMAP-Rule" id="MF_01077"/>
    </source>
</evidence>
<dbReference type="Pfam" id="PF17384">
    <property type="entry name" value="DUF150_C"/>
    <property type="match status" value="1"/>
</dbReference>
<dbReference type="Proteomes" id="UP000265955">
    <property type="component" value="Unassembled WGS sequence"/>
</dbReference>
<dbReference type="GO" id="GO:0005829">
    <property type="term" value="C:cytosol"/>
    <property type="evidence" value="ECO:0007669"/>
    <property type="project" value="TreeGrafter"/>
</dbReference>
<dbReference type="InterPro" id="IPR036847">
    <property type="entry name" value="RimP_C_sf"/>
</dbReference>
<dbReference type="SUPFAM" id="SSF75420">
    <property type="entry name" value="YhbC-like, N-terminal domain"/>
    <property type="match status" value="1"/>
</dbReference>
<dbReference type="GO" id="GO:0006412">
    <property type="term" value="P:translation"/>
    <property type="evidence" value="ECO:0007669"/>
    <property type="project" value="TreeGrafter"/>
</dbReference>
<name>A0A3A3FY40_9BURK</name>
<accession>A0A3A3FY40</accession>
<reference evidence="7" key="1">
    <citation type="submission" date="2018-09" db="EMBL/GenBank/DDBJ databases">
        <authorList>
            <person name="Zhu H."/>
        </authorList>
    </citation>
    <scope>NUCLEOTIDE SEQUENCE [LARGE SCALE GENOMIC DNA]</scope>
    <source>
        <strain evidence="7">K1R23-30</strain>
    </source>
</reference>
<dbReference type="HAMAP" id="MF_01077">
    <property type="entry name" value="RimP"/>
    <property type="match status" value="1"/>
</dbReference>
<dbReference type="PANTHER" id="PTHR33867">
    <property type="entry name" value="RIBOSOME MATURATION FACTOR RIMP"/>
    <property type="match status" value="1"/>
</dbReference>
<dbReference type="Pfam" id="PF02576">
    <property type="entry name" value="RimP_N"/>
    <property type="match status" value="1"/>
</dbReference>
<dbReference type="InterPro" id="IPR028989">
    <property type="entry name" value="RimP_N"/>
</dbReference>
<dbReference type="AlphaFoldDB" id="A0A3A3FY40"/>
<evidence type="ECO:0000313" key="7">
    <source>
        <dbReference type="Proteomes" id="UP000265955"/>
    </source>
</evidence>
<evidence type="ECO:0000259" key="5">
    <source>
        <dbReference type="Pfam" id="PF17384"/>
    </source>
</evidence>
<dbReference type="InterPro" id="IPR035956">
    <property type="entry name" value="RimP_N_sf"/>
</dbReference>
<evidence type="ECO:0000256" key="1">
    <source>
        <dbReference type="ARBA" id="ARBA00022490"/>
    </source>
</evidence>
<proteinExistence type="inferred from homology"/>
<keyword evidence="1 3" id="KW-0963">Cytoplasm</keyword>
<organism evidence="6 7">
    <name type="scientific">Noviherbaspirillum saxi</name>
    <dbReference type="NCBI Taxonomy" id="2320863"/>
    <lineage>
        <taxon>Bacteria</taxon>
        <taxon>Pseudomonadati</taxon>
        <taxon>Pseudomonadota</taxon>
        <taxon>Betaproteobacteria</taxon>
        <taxon>Burkholderiales</taxon>
        <taxon>Oxalobacteraceae</taxon>
        <taxon>Noviherbaspirillum</taxon>
    </lineage>
</organism>
<dbReference type="Gene3D" id="2.30.30.180">
    <property type="entry name" value="Ribosome maturation factor RimP, C-terminal domain"/>
    <property type="match status" value="1"/>
</dbReference>
<sequence>MRLLELVEKTVSGMGYELVDLEQAAHGLLRVYIDFPPEEADRGSITVEDCEKVSHQLSHVLTVENAHYERLEISSPGLDRPLKKVADYARFAGQEALVKLRMPMPGAANRKSFQGILHEPEGDKLKLEFEGKDGPAILEFVIADVDKARLVPKVDFRSRKA</sequence>
<dbReference type="OrthoDB" id="9805006at2"/>
<dbReference type="EMBL" id="QYUO01000001">
    <property type="protein sequence ID" value="RJF99121.1"/>
    <property type="molecule type" value="Genomic_DNA"/>
</dbReference>
<feature type="domain" description="Ribosome maturation factor RimP C-terminal" evidence="5">
    <location>
        <begin position="82"/>
        <end position="153"/>
    </location>
</feature>
<dbReference type="Gene3D" id="3.30.300.70">
    <property type="entry name" value="RimP-like superfamily, N-terminal"/>
    <property type="match status" value="1"/>
</dbReference>
<comment type="caution">
    <text evidence="6">The sequence shown here is derived from an EMBL/GenBank/DDBJ whole genome shotgun (WGS) entry which is preliminary data.</text>
</comment>
<comment type="function">
    <text evidence="3">Required for maturation of 30S ribosomal subunits.</text>
</comment>
<evidence type="ECO:0000259" key="4">
    <source>
        <dbReference type="Pfam" id="PF02576"/>
    </source>
</evidence>
<evidence type="ECO:0000313" key="6">
    <source>
        <dbReference type="EMBL" id="RJF99121.1"/>
    </source>
</evidence>
<evidence type="ECO:0000256" key="2">
    <source>
        <dbReference type="ARBA" id="ARBA00022517"/>
    </source>
</evidence>
<dbReference type="SUPFAM" id="SSF74942">
    <property type="entry name" value="YhbC-like, C-terminal domain"/>
    <property type="match status" value="1"/>
</dbReference>
<dbReference type="GO" id="GO:0000028">
    <property type="term" value="P:ribosomal small subunit assembly"/>
    <property type="evidence" value="ECO:0007669"/>
    <property type="project" value="TreeGrafter"/>
</dbReference>
<dbReference type="NCBIfam" id="NF000929">
    <property type="entry name" value="PRK00092.2-1"/>
    <property type="match status" value="1"/>
</dbReference>